<keyword evidence="2" id="KW-0808">Transferase</keyword>
<evidence type="ECO:0000256" key="1">
    <source>
        <dbReference type="ARBA" id="ARBA00012386"/>
    </source>
</evidence>
<evidence type="ECO:0000313" key="8">
    <source>
        <dbReference type="Proteomes" id="UP000631300"/>
    </source>
</evidence>
<feature type="domain" description="DTW" evidence="6">
    <location>
        <begin position="1"/>
        <end position="163"/>
    </location>
</feature>
<evidence type="ECO:0000313" key="7">
    <source>
        <dbReference type="EMBL" id="GGW96583.1"/>
    </source>
</evidence>
<dbReference type="EMBL" id="BMXP01000013">
    <property type="protein sequence ID" value="GGW96583.1"/>
    <property type="molecule type" value="Genomic_DNA"/>
</dbReference>
<accession>A0A918N120</accession>
<reference evidence="7" key="1">
    <citation type="journal article" date="2014" name="Int. J. Syst. Evol. Microbiol.">
        <title>Complete genome sequence of Corynebacterium casei LMG S-19264T (=DSM 44701T), isolated from a smear-ripened cheese.</title>
        <authorList>
            <consortium name="US DOE Joint Genome Institute (JGI-PGF)"/>
            <person name="Walter F."/>
            <person name="Albersmeier A."/>
            <person name="Kalinowski J."/>
            <person name="Ruckert C."/>
        </authorList>
    </citation>
    <scope>NUCLEOTIDE SEQUENCE</scope>
    <source>
        <strain evidence="7">KCTC 22164</strain>
    </source>
</reference>
<evidence type="ECO:0000259" key="6">
    <source>
        <dbReference type="SMART" id="SM01144"/>
    </source>
</evidence>
<evidence type="ECO:0000256" key="4">
    <source>
        <dbReference type="ARBA" id="ARBA00022694"/>
    </source>
</evidence>
<evidence type="ECO:0000256" key="5">
    <source>
        <dbReference type="ARBA" id="ARBA00034489"/>
    </source>
</evidence>
<dbReference type="Pfam" id="PF03942">
    <property type="entry name" value="DTW"/>
    <property type="match status" value="1"/>
</dbReference>
<dbReference type="EC" id="2.5.1.25" evidence="1"/>
<comment type="similarity">
    <text evidence="5">Belongs to the TDD superfamily. DTWD2 family.</text>
</comment>
<dbReference type="InterPro" id="IPR005636">
    <property type="entry name" value="DTW"/>
</dbReference>
<organism evidence="7 8">
    <name type="scientific">Alteromonas halophila</name>
    <dbReference type="NCBI Taxonomy" id="516698"/>
    <lineage>
        <taxon>Bacteria</taxon>
        <taxon>Pseudomonadati</taxon>
        <taxon>Pseudomonadota</taxon>
        <taxon>Gammaproteobacteria</taxon>
        <taxon>Alteromonadales</taxon>
        <taxon>Alteromonadaceae</taxon>
        <taxon>Alteromonas/Salinimonas group</taxon>
        <taxon>Alteromonas</taxon>
    </lineage>
</organism>
<evidence type="ECO:0000256" key="3">
    <source>
        <dbReference type="ARBA" id="ARBA00022691"/>
    </source>
</evidence>
<sequence length="166" mass="18988">MSAPAIVLQHPKEQKHAKNTARLAQLCSRKVTVINTSDADAMQKLRIHCDATSSALIYPAEYSRPLEDTAFSEMPVKQWLFLDGSWKQAYAMLHQHPFLQALPAYHFASPPDSAYHIRHTQKINSLSTLEAIAYCMHQVYQDDVSPLYSLQKVFVERWRAPAAHRR</sequence>
<dbReference type="Proteomes" id="UP000631300">
    <property type="component" value="Unassembled WGS sequence"/>
</dbReference>
<proteinExistence type="inferred from homology"/>
<dbReference type="PANTHER" id="PTHR21392">
    <property type="entry name" value="TRNA-URIDINE AMINOCARBOXYPROPYLTRANSFERASE 2"/>
    <property type="match status" value="1"/>
</dbReference>
<name>A0A918N120_9ALTE</name>
<dbReference type="GO" id="GO:0016432">
    <property type="term" value="F:tRNA-uridine aminocarboxypropyltransferase activity"/>
    <property type="evidence" value="ECO:0007669"/>
    <property type="project" value="UniProtKB-EC"/>
</dbReference>
<evidence type="ECO:0000256" key="2">
    <source>
        <dbReference type="ARBA" id="ARBA00022679"/>
    </source>
</evidence>
<dbReference type="GO" id="GO:0008033">
    <property type="term" value="P:tRNA processing"/>
    <property type="evidence" value="ECO:0007669"/>
    <property type="project" value="UniProtKB-KW"/>
</dbReference>
<dbReference type="PANTHER" id="PTHR21392:SF0">
    <property type="entry name" value="TRNA-URIDINE AMINOCARBOXYPROPYLTRANSFERASE 2"/>
    <property type="match status" value="1"/>
</dbReference>
<protein>
    <recommendedName>
        <fullName evidence="1">tRNA-uridine aminocarboxypropyltransferase</fullName>
        <ecNumber evidence="1">2.5.1.25</ecNumber>
    </recommendedName>
</protein>
<keyword evidence="3" id="KW-0949">S-adenosyl-L-methionine</keyword>
<reference evidence="7" key="2">
    <citation type="submission" date="2020-09" db="EMBL/GenBank/DDBJ databases">
        <authorList>
            <person name="Sun Q."/>
            <person name="Kim S."/>
        </authorList>
    </citation>
    <scope>NUCLEOTIDE SEQUENCE</scope>
    <source>
        <strain evidence="7">KCTC 22164</strain>
    </source>
</reference>
<dbReference type="AlphaFoldDB" id="A0A918N120"/>
<keyword evidence="8" id="KW-1185">Reference proteome</keyword>
<comment type="caution">
    <text evidence="7">The sequence shown here is derived from an EMBL/GenBank/DDBJ whole genome shotgun (WGS) entry which is preliminary data.</text>
</comment>
<dbReference type="InterPro" id="IPR039262">
    <property type="entry name" value="DTWD2/TAPT"/>
</dbReference>
<gene>
    <name evidence="7" type="ORF">GCM10007391_33380</name>
</gene>
<dbReference type="SMART" id="SM01144">
    <property type="entry name" value="DTW"/>
    <property type="match status" value="1"/>
</dbReference>
<keyword evidence="4" id="KW-0819">tRNA processing</keyword>